<feature type="compositionally biased region" description="Gly residues" evidence="1">
    <location>
        <begin position="35"/>
        <end position="47"/>
    </location>
</feature>
<feature type="chain" id="PRO_5045915796" evidence="2">
    <location>
        <begin position="31"/>
        <end position="148"/>
    </location>
</feature>
<evidence type="ECO:0000256" key="2">
    <source>
        <dbReference type="SAM" id="SignalP"/>
    </source>
</evidence>
<gene>
    <name evidence="4" type="ORF">MQN93_25765</name>
</gene>
<evidence type="ECO:0000313" key="4">
    <source>
        <dbReference type="EMBL" id="MCI3243137.1"/>
    </source>
</evidence>
<dbReference type="Pfam" id="PF08239">
    <property type="entry name" value="SH3_3"/>
    <property type="match status" value="1"/>
</dbReference>
<name>A0ABS9XM26_9ACTN</name>
<dbReference type="InterPro" id="IPR003646">
    <property type="entry name" value="SH3-like_bac-type"/>
</dbReference>
<evidence type="ECO:0000259" key="3">
    <source>
        <dbReference type="Pfam" id="PF08239"/>
    </source>
</evidence>
<protein>
    <submittedName>
        <fullName evidence="4">SH3 domain-containing protein</fullName>
    </submittedName>
</protein>
<evidence type="ECO:0000256" key="1">
    <source>
        <dbReference type="SAM" id="MobiDB-lite"/>
    </source>
</evidence>
<keyword evidence="5" id="KW-1185">Reference proteome</keyword>
<reference evidence="4" key="1">
    <citation type="submission" date="2022-03" db="EMBL/GenBank/DDBJ databases">
        <title>Streptomyces 7R015 and 7R016 isolated from Barleria lupulina in Thailand.</title>
        <authorList>
            <person name="Kanchanasin P."/>
            <person name="Phongsopitanun W."/>
            <person name="Tanasupawat S."/>
        </authorList>
    </citation>
    <scope>NUCLEOTIDE SEQUENCE</scope>
    <source>
        <strain evidence="4">7R016</strain>
    </source>
</reference>
<dbReference type="Proteomes" id="UP001165270">
    <property type="component" value="Unassembled WGS sequence"/>
</dbReference>
<feature type="domain" description="SH3b" evidence="3">
    <location>
        <begin position="84"/>
        <end position="139"/>
    </location>
</feature>
<proteinExistence type="predicted"/>
<dbReference type="Gene3D" id="2.30.30.40">
    <property type="entry name" value="SH3 Domains"/>
    <property type="match status" value="1"/>
</dbReference>
<feature type="region of interest" description="Disordered" evidence="1">
    <location>
        <begin position="33"/>
        <end position="71"/>
    </location>
</feature>
<dbReference type="EMBL" id="JALDAX010000010">
    <property type="protein sequence ID" value="MCI3243137.1"/>
    <property type="molecule type" value="Genomic_DNA"/>
</dbReference>
<keyword evidence="2" id="KW-0732">Signal</keyword>
<dbReference type="RefSeq" id="WP_242711429.1">
    <property type="nucleotide sequence ID" value="NZ_JALDAX010000010.1"/>
</dbReference>
<feature type="compositionally biased region" description="Polar residues" evidence="1">
    <location>
        <begin position="53"/>
        <end position="62"/>
    </location>
</feature>
<accession>A0ABS9XM26</accession>
<evidence type="ECO:0000313" key="5">
    <source>
        <dbReference type="Proteomes" id="UP001165270"/>
    </source>
</evidence>
<feature type="signal peptide" evidence="2">
    <location>
        <begin position="1"/>
        <end position="30"/>
    </location>
</feature>
<sequence>MSLRSALTRLAITTAAGALITSVAVAPALADDDWGGGGDGGDPGSGQSGDWNQGDSGQSGDWNQGGDHGGQQYARGVVTASTLLLRSAPTRGSQVIRVVHKGDRVSIFCKTPGQSVQGNHLWYLLTDGTWAWGSARYIDTIGTPPRWC</sequence>
<organism evidence="4 5">
    <name type="scientific">Streptomyces spinosisporus</name>
    <dbReference type="NCBI Taxonomy" id="2927582"/>
    <lineage>
        <taxon>Bacteria</taxon>
        <taxon>Bacillati</taxon>
        <taxon>Actinomycetota</taxon>
        <taxon>Actinomycetes</taxon>
        <taxon>Kitasatosporales</taxon>
        <taxon>Streptomycetaceae</taxon>
        <taxon>Streptomyces</taxon>
    </lineage>
</organism>
<comment type="caution">
    <text evidence="4">The sequence shown here is derived from an EMBL/GenBank/DDBJ whole genome shotgun (WGS) entry which is preliminary data.</text>
</comment>